<feature type="compositionally biased region" description="Basic and acidic residues" evidence="1">
    <location>
        <begin position="119"/>
        <end position="128"/>
    </location>
</feature>
<feature type="region of interest" description="Disordered" evidence="1">
    <location>
        <begin position="1"/>
        <end position="168"/>
    </location>
</feature>
<reference evidence="2 3" key="1">
    <citation type="submission" date="2016-03" db="EMBL/GenBank/DDBJ databases">
        <authorList>
            <person name="Devillers H."/>
        </authorList>
    </citation>
    <scope>NUCLEOTIDE SEQUENCE [LARGE SCALE GENOMIC DNA]</scope>
    <source>
        <strain evidence="2">CBS 11717</strain>
    </source>
</reference>
<accession>A0A1G4J9I1</accession>
<feature type="region of interest" description="Disordered" evidence="1">
    <location>
        <begin position="275"/>
        <end position="377"/>
    </location>
</feature>
<evidence type="ECO:0000313" key="3">
    <source>
        <dbReference type="Proteomes" id="UP000191024"/>
    </source>
</evidence>
<keyword evidence="3" id="KW-1185">Reference proteome</keyword>
<organism evidence="2 3">
    <name type="scientific">Lachancea mirantina</name>
    <dbReference type="NCBI Taxonomy" id="1230905"/>
    <lineage>
        <taxon>Eukaryota</taxon>
        <taxon>Fungi</taxon>
        <taxon>Dikarya</taxon>
        <taxon>Ascomycota</taxon>
        <taxon>Saccharomycotina</taxon>
        <taxon>Saccharomycetes</taxon>
        <taxon>Saccharomycetales</taxon>
        <taxon>Saccharomycetaceae</taxon>
        <taxon>Lachancea</taxon>
    </lineage>
</organism>
<dbReference type="OrthoDB" id="4069652at2759"/>
<feature type="compositionally biased region" description="Polar residues" evidence="1">
    <location>
        <begin position="1"/>
        <end position="25"/>
    </location>
</feature>
<feature type="compositionally biased region" description="Low complexity" evidence="1">
    <location>
        <begin position="306"/>
        <end position="316"/>
    </location>
</feature>
<proteinExistence type="predicted"/>
<gene>
    <name evidence="2" type="ORF">LAMI_0D02542G</name>
</gene>
<name>A0A1G4J9I1_9SACH</name>
<evidence type="ECO:0000256" key="1">
    <source>
        <dbReference type="SAM" id="MobiDB-lite"/>
    </source>
</evidence>
<dbReference type="AlphaFoldDB" id="A0A1G4J9I1"/>
<sequence>MSTDTMYFNSSRLMSMPGKNSTSYLQKPEKKALKNAKMNKYRQEKNGSEPIPAAQTLPNGQKPDFGNSGRKKPNDERRHAGNGGRGRRGNKNNSRRAPDTADELTRDFKEFLSVEDGDQTAKRGEGHPGDGGGSGVRVNNAISGRTALKSPKECPNDQQTTLQNPHFPVKTPTLQAQPLPLPSQGYPPVHYSPAVSPMPYFNPPPLSASSIPNQPGLFQQEFQHQQQCYKMHNGYPPWNYQPNYALTSGALPSFTAPQSALMGIPNTVPPNYFTFPAPPMQVPKQLPDNASSFSESSPNTTPMQTRSQSSRSSSGSAPEYKRSPSGFKNHVQPNTTAGGKKTRKSSGGNGNSRSGYAGASFATSLPEVATLPKPSFA</sequence>
<feature type="compositionally biased region" description="Low complexity" evidence="1">
    <location>
        <begin position="351"/>
        <end position="360"/>
    </location>
</feature>
<dbReference type="STRING" id="1230905.A0A1G4J9I1"/>
<feature type="compositionally biased region" description="Basic and acidic residues" evidence="1">
    <location>
        <begin position="96"/>
        <end position="112"/>
    </location>
</feature>
<evidence type="ECO:0000313" key="2">
    <source>
        <dbReference type="EMBL" id="SCU86540.1"/>
    </source>
</evidence>
<feature type="compositionally biased region" description="Basic residues" evidence="1">
    <location>
        <begin position="85"/>
        <end position="94"/>
    </location>
</feature>
<dbReference type="Proteomes" id="UP000191024">
    <property type="component" value="Chromosome D"/>
</dbReference>
<feature type="compositionally biased region" description="Polar residues" evidence="1">
    <location>
        <begin position="288"/>
        <end position="305"/>
    </location>
</feature>
<protein>
    <submittedName>
        <fullName evidence="2">LAMI_0D02542g1_1</fullName>
    </submittedName>
</protein>
<dbReference type="EMBL" id="LT598463">
    <property type="protein sequence ID" value="SCU86540.1"/>
    <property type="molecule type" value="Genomic_DNA"/>
</dbReference>